<dbReference type="EMBL" id="QQAZ01000007">
    <property type="protein sequence ID" value="RDI49264.1"/>
    <property type="molecule type" value="Genomic_DNA"/>
</dbReference>
<sequence length="147" mass="16404">METGHAKPLGYFLRHIDTLLEQNFADLLSGHGLVRRSWQVLNTIARGPTDLAGLDRAHAHFRDAAESTVAPHVQAFIERDWVSVAADGLYVLTQEGQAEYRRLSELIDAERAATLDGLTPDDYRALLGKLQRISDNLESVARSRAQR</sequence>
<evidence type="ECO:0000313" key="2">
    <source>
        <dbReference type="Proteomes" id="UP000255355"/>
    </source>
</evidence>
<reference evidence="1 2" key="1">
    <citation type="submission" date="2018-07" db="EMBL/GenBank/DDBJ databases">
        <title>Genomic Encyclopedia of Type Strains, Phase IV (KMG-IV): sequencing the most valuable type-strain genomes for metagenomic binning, comparative biology and taxonomic classification.</title>
        <authorList>
            <person name="Goeker M."/>
        </authorList>
    </citation>
    <scope>NUCLEOTIDE SEQUENCE [LARGE SCALE GENOMIC DNA]</scope>
    <source>
        <strain evidence="1 2">DSM 44952</strain>
    </source>
</reference>
<dbReference type="InterPro" id="IPR036388">
    <property type="entry name" value="WH-like_DNA-bd_sf"/>
</dbReference>
<dbReference type="STRING" id="1210089.GCA_001613165_00882"/>
<dbReference type="InterPro" id="IPR036390">
    <property type="entry name" value="WH_DNA-bd_sf"/>
</dbReference>
<keyword evidence="1" id="KW-0238">DNA-binding</keyword>
<organism evidence="1 2">
    <name type="scientific">Nocardia mexicana</name>
    <dbReference type="NCBI Taxonomy" id="279262"/>
    <lineage>
        <taxon>Bacteria</taxon>
        <taxon>Bacillati</taxon>
        <taxon>Actinomycetota</taxon>
        <taxon>Actinomycetes</taxon>
        <taxon>Mycobacteriales</taxon>
        <taxon>Nocardiaceae</taxon>
        <taxon>Nocardia</taxon>
    </lineage>
</organism>
<name>A0A370H004_9NOCA</name>
<dbReference type="GO" id="GO:0003677">
    <property type="term" value="F:DNA binding"/>
    <property type="evidence" value="ECO:0007669"/>
    <property type="project" value="UniProtKB-KW"/>
</dbReference>
<dbReference type="Gene3D" id="1.10.10.10">
    <property type="entry name" value="Winged helix-like DNA-binding domain superfamily/Winged helix DNA-binding domain"/>
    <property type="match status" value="1"/>
</dbReference>
<evidence type="ECO:0000313" key="1">
    <source>
        <dbReference type="EMBL" id="RDI49264.1"/>
    </source>
</evidence>
<dbReference type="OrthoDB" id="3697068at2"/>
<dbReference type="AlphaFoldDB" id="A0A370H004"/>
<gene>
    <name evidence="1" type="ORF">DFR68_107392</name>
</gene>
<dbReference type="RefSeq" id="WP_068014104.1">
    <property type="nucleotide sequence ID" value="NZ_QQAZ01000007.1"/>
</dbReference>
<dbReference type="SUPFAM" id="SSF46785">
    <property type="entry name" value="Winged helix' DNA-binding domain"/>
    <property type="match status" value="1"/>
</dbReference>
<comment type="caution">
    <text evidence="1">The sequence shown here is derived from an EMBL/GenBank/DDBJ whole genome shotgun (WGS) entry which is preliminary data.</text>
</comment>
<proteinExistence type="predicted"/>
<dbReference type="Proteomes" id="UP000255355">
    <property type="component" value="Unassembled WGS sequence"/>
</dbReference>
<accession>A0A370H004</accession>
<protein>
    <submittedName>
        <fullName evidence="1">DNA-binding MarR family transcriptional regulator</fullName>
    </submittedName>
</protein>
<keyword evidence="2" id="KW-1185">Reference proteome</keyword>